<feature type="region of interest" description="Disordered" evidence="1">
    <location>
        <begin position="13"/>
        <end position="40"/>
    </location>
</feature>
<feature type="compositionally biased region" description="Basic residues" evidence="1">
    <location>
        <begin position="31"/>
        <end position="40"/>
    </location>
</feature>
<gene>
    <name evidence="2" type="ORF">VOI36_38295</name>
</gene>
<reference evidence="2 3" key="1">
    <citation type="submission" date="2024-05" db="EMBL/GenBank/DDBJ databases">
        <title>Burkholderia sp. Nov. a novel bacteria isolated from rhizosphere soil of Camellia sinensis.</title>
        <authorList>
            <person name="Dong Y."/>
        </authorList>
    </citation>
    <scope>NUCLEOTIDE SEQUENCE [LARGE SCALE GENOMIC DNA]</scope>
    <source>
        <strain evidence="2 3">GS2Y</strain>
    </source>
</reference>
<protein>
    <submittedName>
        <fullName evidence="2">Uncharacterized protein</fullName>
    </submittedName>
</protein>
<feature type="compositionally biased region" description="Basic and acidic residues" evidence="1">
    <location>
        <begin position="16"/>
        <end position="27"/>
    </location>
</feature>
<name>A0ABU9WUK5_9BURK</name>
<proteinExistence type="predicted"/>
<sequence length="40" mass="4364">MVERLRAVACAAARDATQKKEKPREAGLKISRARRQAGIG</sequence>
<accession>A0ABU9WUK5</accession>
<evidence type="ECO:0000313" key="2">
    <source>
        <dbReference type="EMBL" id="MEN2475758.1"/>
    </source>
</evidence>
<dbReference type="EMBL" id="JBCPYA010000030">
    <property type="protein sequence ID" value="MEN2475758.1"/>
    <property type="molecule type" value="Genomic_DNA"/>
</dbReference>
<comment type="caution">
    <text evidence="2">The sequence shown here is derived from an EMBL/GenBank/DDBJ whole genome shotgun (WGS) entry which is preliminary data.</text>
</comment>
<dbReference type="Proteomes" id="UP001466933">
    <property type="component" value="Unassembled WGS sequence"/>
</dbReference>
<keyword evidence="3" id="KW-1185">Reference proteome</keyword>
<evidence type="ECO:0000256" key="1">
    <source>
        <dbReference type="SAM" id="MobiDB-lite"/>
    </source>
</evidence>
<dbReference type="RefSeq" id="WP_343495586.1">
    <property type="nucleotide sequence ID" value="NZ_JBCPYA010000030.1"/>
</dbReference>
<organism evidence="2 3">
    <name type="scientific">Burkholderia theae</name>
    <dbReference type="NCBI Taxonomy" id="3143496"/>
    <lineage>
        <taxon>Bacteria</taxon>
        <taxon>Pseudomonadati</taxon>
        <taxon>Pseudomonadota</taxon>
        <taxon>Betaproteobacteria</taxon>
        <taxon>Burkholderiales</taxon>
        <taxon>Burkholderiaceae</taxon>
        <taxon>Burkholderia</taxon>
    </lineage>
</organism>
<evidence type="ECO:0000313" key="3">
    <source>
        <dbReference type="Proteomes" id="UP001466933"/>
    </source>
</evidence>